<dbReference type="InterPro" id="IPR039424">
    <property type="entry name" value="SBP_5"/>
</dbReference>
<accession>A0ABW0H3G6</accession>
<keyword evidence="5" id="KW-1185">Reference proteome</keyword>
<dbReference type="PANTHER" id="PTHR30290">
    <property type="entry name" value="PERIPLASMIC BINDING COMPONENT OF ABC TRANSPORTER"/>
    <property type="match status" value="1"/>
</dbReference>
<dbReference type="EMBL" id="JBHSLV010000007">
    <property type="protein sequence ID" value="MFC5391748.1"/>
    <property type="molecule type" value="Genomic_DNA"/>
</dbReference>
<dbReference type="Proteomes" id="UP001596104">
    <property type="component" value="Unassembled WGS sequence"/>
</dbReference>
<dbReference type="PIRSF" id="PIRSF002741">
    <property type="entry name" value="MppA"/>
    <property type="match status" value="1"/>
</dbReference>
<dbReference type="InterPro" id="IPR006311">
    <property type="entry name" value="TAT_signal"/>
</dbReference>
<dbReference type="CDD" id="cd08503">
    <property type="entry name" value="PBP2_NikA_DppA_OppA_like_17"/>
    <property type="match status" value="1"/>
</dbReference>
<dbReference type="Gene3D" id="3.40.190.10">
    <property type="entry name" value="Periplasmic binding protein-like II"/>
    <property type="match status" value="1"/>
</dbReference>
<comment type="caution">
    <text evidence="4">The sequence shown here is derived from an EMBL/GenBank/DDBJ whole genome shotgun (WGS) entry which is preliminary data.</text>
</comment>
<evidence type="ECO:0000259" key="3">
    <source>
        <dbReference type="Pfam" id="PF00496"/>
    </source>
</evidence>
<organism evidence="4 5">
    <name type="scientific">Bosea vestrisii</name>
    <dbReference type="NCBI Taxonomy" id="151416"/>
    <lineage>
        <taxon>Bacteria</taxon>
        <taxon>Pseudomonadati</taxon>
        <taxon>Pseudomonadota</taxon>
        <taxon>Alphaproteobacteria</taxon>
        <taxon>Hyphomicrobiales</taxon>
        <taxon>Boseaceae</taxon>
        <taxon>Bosea</taxon>
    </lineage>
</organism>
<protein>
    <submittedName>
        <fullName evidence="4">ABC transporter substrate-binding protein</fullName>
    </submittedName>
</protein>
<feature type="domain" description="Solute-binding protein family 5" evidence="3">
    <location>
        <begin position="82"/>
        <end position="419"/>
    </location>
</feature>
<dbReference type="RefSeq" id="WP_377006532.1">
    <property type="nucleotide sequence ID" value="NZ_JBHSLV010000007.1"/>
</dbReference>
<dbReference type="Gene3D" id="3.10.105.10">
    <property type="entry name" value="Dipeptide-binding Protein, Domain 3"/>
    <property type="match status" value="1"/>
</dbReference>
<dbReference type="InterPro" id="IPR000914">
    <property type="entry name" value="SBP_5_dom"/>
</dbReference>
<proteinExistence type="inferred from homology"/>
<evidence type="ECO:0000256" key="2">
    <source>
        <dbReference type="ARBA" id="ARBA00005695"/>
    </source>
</evidence>
<sequence length="516" mass="56397">MTNHGHPDRRSLLLGAGALGAAQLLPSTASAQAPKRGGAFRVGISDFATSDSLDPTLVETQFSQHLQWQLRNNLVEAGPGGKLVPELAESWEGSKDAKTWIFKLRKGVTFHDGKSLTPADVVHSFNTHRRDGSKSMTKPILAQIAGVRADGPDTVVFELVDGNVGFPALTSSVGLVIIPDGDTDYRRGMGTGGYILEQFEPGVRSRVKRNPNYWKAGRGNFDTVEMICIKDATARANALLTGQIDAYNAVDPRTVALLERNAAVRINRVKSKAHFAFPMMVDQAPFSSNDVRLAMKYAIDREEIVKRVLGGFGSPGNDHPLSAAYEFYDGSIPQRAYDPDKAKFHLAKAGEANLRVQLHVSETPFAGATDAAVLFKAHAAKAGITVEVVKEPEDGYWSSVWNKKPLCTSRWSGRINDDVLLTLGYSDTGTKAGWNETRISNPRLNAIVAEARKEFDTGKRRALYSEAQRIIHDDGGSNIFAFADFLDATSRKLAFGELAGDWMLDGCRASERWWFA</sequence>
<dbReference type="PROSITE" id="PS51318">
    <property type="entry name" value="TAT"/>
    <property type="match status" value="1"/>
</dbReference>
<reference evidence="5" key="1">
    <citation type="journal article" date="2019" name="Int. J. Syst. Evol. Microbiol.">
        <title>The Global Catalogue of Microorganisms (GCM) 10K type strain sequencing project: providing services to taxonomists for standard genome sequencing and annotation.</title>
        <authorList>
            <consortium name="The Broad Institute Genomics Platform"/>
            <consortium name="The Broad Institute Genome Sequencing Center for Infectious Disease"/>
            <person name="Wu L."/>
            <person name="Ma J."/>
        </authorList>
    </citation>
    <scope>NUCLEOTIDE SEQUENCE [LARGE SCALE GENOMIC DNA]</scope>
    <source>
        <strain evidence="5">CGMCC 1.16326</strain>
    </source>
</reference>
<dbReference type="Pfam" id="PF00496">
    <property type="entry name" value="SBP_bac_5"/>
    <property type="match status" value="1"/>
</dbReference>
<evidence type="ECO:0000313" key="5">
    <source>
        <dbReference type="Proteomes" id="UP001596104"/>
    </source>
</evidence>
<dbReference type="InterPro" id="IPR030678">
    <property type="entry name" value="Peptide/Ni-bd"/>
</dbReference>
<dbReference type="Gene3D" id="3.90.76.10">
    <property type="entry name" value="Dipeptide-binding Protein, Domain 1"/>
    <property type="match status" value="1"/>
</dbReference>
<comment type="subcellular location">
    <subcellularLocation>
        <location evidence="1">Periplasm</location>
    </subcellularLocation>
</comment>
<dbReference type="SUPFAM" id="SSF53850">
    <property type="entry name" value="Periplasmic binding protein-like II"/>
    <property type="match status" value="1"/>
</dbReference>
<name>A0ABW0H3G6_9HYPH</name>
<gene>
    <name evidence="4" type="ORF">ACFPPC_03725</name>
</gene>
<evidence type="ECO:0000256" key="1">
    <source>
        <dbReference type="ARBA" id="ARBA00004418"/>
    </source>
</evidence>
<evidence type="ECO:0000313" key="4">
    <source>
        <dbReference type="EMBL" id="MFC5391748.1"/>
    </source>
</evidence>
<comment type="similarity">
    <text evidence="2">Belongs to the bacterial solute-binding protein 5 family.</text>
</comment>